<accession>B3GAJ7</accession>
<dbReference type="Gene3D" id="2.40.50.230">
    <property type="entry name" value="Gp5 N-terminal domain"/>
    <property type="match status" value="1"/>
</dbReference>
<sequence>MAAERIEGARYGTLAQEPPDRTTGGPVSMDLVSHLDVMRREAERILSVKTFPRFGVIQNYDPNNYRAKVMIQPENILSGWLPISSEYVGAGFGLFIGPAIGDTVLCQFVDGDFGMGVIGSGKIFLPTMPPVPCPSGQVMLIHSSGTFIKLMNAGDLDMNVAGNLDLSVTGNLNATVTGNATITSTNPVTVSAPFTVIEGNLEVTGDISGGTGLWRRDGNVQRNHHDDRRRSGKRHLACRPLPHL</sequence>
<proteinExistence type="predicted"/>
<dbReference type="SUPFAM" id="SSF69255">
    <property type="entry name" value="gp5 N-terminal domain-like"/>
    <property type="match status" value="1"/>
</dbReference>
<evidence type="ECO:0000259" key="2">
    <source>
        <dbReference type="Pfam" id="PF04717"/>
    </source>
</evidence>
<feature type="region of interest" description="Disordered" evidence="1">
    <location>
        <begin position="212"/>
        <end position="244"/>
    </location>
</feature>
<protein>
    <submittedName>
        <fullName evidence="3">AMDV1_2</fullName>
    </submittedName>
</protein>
<name>B3GAJ7_9VIRU</name>
<evidence type="ECO:0000313" key="3">
    <source>
        <dbReference type="EMBL" id="ACD75405.1"/>
    </source>
</evidence>
<evidence type="ECO:0000256" key="1">
    <source>
        <dbReference type="SAM" id="MobiDB-lite"/>
    </source>
</evidence>
<feature type="domain" description="Gp5/Type VI secretion system Vgr protein OB-fold" evidence="2">
    <location>
        <begin position="55"/>
        <end position="118"/>
    </location>
</feature>
<organism evidence="3">
    <name type="scientific">uncultured virus</name>
    <dbReference type="NCBI Taxonomy" id="340016"/>
    <lineage>
        <taxon>Viruses</taxon>
        <taxon>environmental samples</taxon>
    </lineage>
</organism>
<dbReference type="InterPro" id="IPR037026">
    <property type="entry name" value="Vgr_OB-fold_dom_sf"/>
</dbReference>
<reference evidence="3" key="1">
    <citation type="submission" date="2008-04" db="EMBL/GenBank/DDBJ databases">
        <title>Virus population dynamics and acquired virus resistance in natural microbial communities.</title>
        <authorList>
            <person name="Andersson A.A."/>
            <person name="Banfield J.F."/>
        </authorList>
    </citation>
    <scope>NUCLEOTIDE SEQUENCE</scope>
</reference>
<dbReference type="InterPro" id="IPR006531">
    <property type="entry name" value="Gp5/Vgr_OB"/>
</dbReference>
<dbReference type="Pfam" id="PF04717">
    <property type="entry name" value="Phage_base_V"/>
    <property type="match status" value="1"/>
</dbReference>
<feature type="compositionally biased region" description="Basic and acidic residues" evidence="1">
    <location>
        <begin position="214"/>
        <end position="229"/>
    </location>
</feature>
<feature type="region of interest" description="Disordered" evidence="1">
    <location>
        <begin position="1"/>
        <end position="26"/>
    </location>
</feature>
<dbReference type="EMBL" id="EU662129">
    <property type="protein sequence ID" value="ACD75405.1"/>
    <property type="molecule type" value="Genomic_DNA"/>
</dbReference>